<protein>
    <submittedName>
        <fullName evidence="1">Uncharacterized protein</fullName>
    </submittedName>
</protein>
<dbReference type="EMBL" id="JAGTJQ010000004">
    <property type="protein sequence ID" value="KAH7033095.1"/>
    <property type="molecule type" value="Genomic_DNA"/>
</dbReference>
<dbReference type="Proteomes" id="UP000756346">
    <property type="component" value="Unassembled WGS sequence"/>
</dbReference>
<name>A0A9P8Y973_9PEZI</name>
<gene>
    <name evidence="1" type="ORF">B0I36DRAFT_320767</name>
</gene>
<organism evidence="1 2">
    <name type="scientific">Microdochium trichocladiopsis</name>
    <dbReference type="NCBI Taxonomy" id="1682393"/>
    <lineage>
        <taxon>Eukaryota</taxon>
        <taxon>Fungi</taxon>
        <taxon>Dikarya</taxon>
        <taxon>Ascomycota</taxon>
        <taxon>Pezizomycotina</taxon>
        <taxon>Sordariomycetes</taxon>
        <taxon>Xylariomycetidae</taxon>
        <taxon>Xylariales</taxon>
        <taxon>Microdochiaceae</taxon>
        <taxon>Microdochium</taxon>
    </lineage>
</organism>
<dbReference type="AlphaFoldDB" id="A0A9P8Y973"/>
<evidence type="ECO:0000313" key="2">
    <source>
        <dbReference type="Proteomes" id="UP000756346"/>
    </source>
</evidence>
<proteinExistence type="predicted"/>
<sequence>MHRRERSQGINLGRKPVYLILEVNASGDLTGRNVLRGTICAIVSAGVRRGWVLFDQAEQSI</sequence>
<accession>A0A9P8Y973</accession>
<dbReference type="RefSeq" id="XP_046013927.1">
    <property type="nucleotide sequence ID" value="XM_046153592.1"/>
</dbReference>
<keyword evidence="2" id="KW-1185">Reference proteome</keyword>
<dbReference type="GeneID" id="70183138"/>
<comment type="caution">
    <text evidence="1">The sequence shown here is derived from an EMBL/GenBank/DDBJ whole genome shotgun (WGS) entry which is preliminary data.</text>
</comment>
<evidence type="ECO:0000313" key="1">
    <source>
        <dbReference type="EMBL" id="KAH7033095.1"/>
    </source>
</evidence>
<reference evidence="1" key="1">
    <citation type="journal article" date="2021" name="Nat. Commun.">
        <title>Genetic determinants of endophytism in the Arabidopsis root mycobiome.</title>
        <authorList>
            <person name="Mesny F."/>
            <person name="Miyauchi S."/>
            <person name="Thiergart T."/>
            <person name="Pickel B."/>
            <person name="Atanasova L."/>
            <person name="Karlsson M."/>
            <person name="Huettel B."/>
            <person name="Barry K.W."/>
            <person name="Haridas S."/>
            <person name="Chen C."/>
            <person name="Bauer D."/>
            <person name="Andreopoulos W."/>
            <person name="Pangilinan J."/>
            <person name="LaButti K."/>
            <person name="Riley R."/>
            <person name="Lipzen A."/>
            <person name="Clum A."/>
            <person name="Drula E."/>
            <person name="Henrissat B."/>
            <person name="Kohler A."/>
            <person name="Grigoriev I.V."/>
            <person name="Martin F.M."/>
            <person name="Hacquard S."/>
        </authorList>
    </citation>
    <scope>NUCLEOTIDE SEQUENCE</scope>
    <source>
        <strain evidence="1">MPI-CAGE-CH-0230</strain>
    </source>
</reference>